<protein>
    <submittedName>
        <fullName evidence="2">Uncharacterized protein</fullName>
    </submittedName>
</protein>
<organism evidence="2 3">
    <name type="scientific">Diversispora epigaea</name>
    <dbReference type="NCBI Taxonomy" id="1348612"/>
    <lineage>
        <taxon>Eukaryota</taxon>
        <taxon>Fungi</taxon>
        <taxon>Fungi incertae sedis</taxon>
        <taxon>Mucoromycota</taxon>
        <taxon>Glomeromycotina</taxon>
        <taxon>Glomeromycetes</taxon>
        <taxon>Diversisporales</taxon>
        <taxon>Diversisporaceae</taxon>
        <taxon>Diversispora</taxon>
    </lineage>
</organism>
<name>A0A397JI34_9GLOM</name>
<evidence type="ECO:0000256" key="1">
    <source>
        <dbReference type="SAM" id="MobiDB-lite"/>
    </source>
</evidence>
<feature type="region of interest" description="Disordered" evidence="1">
    <location>
        <begin position="1"/>
        <end position="38"/>
    </location>
</feature>
<evidence type="ECO:0000313" key="2">
    <source>
        <dbReference type="EMBL" id="RHZ87671.1"/>
    </source>
</evidence>
<gene>
    <name evidence="2" type="ORF">Glove_33g172</name>
</gene>
<keyword evidence="3" id="KW-1185">Reference proteome</keyword>
<reference evidence="2 3" key="1">
    <citation type="submission" date="2018-08" db="EMBL/GenBank/DDBJ databases">
        <title>Genome and evolution of the arbuscular mycorrhizal fungus Diversispora epigaea (formerly Glomus versiforme) and its bacterial endosymbionts.</title>
        <authorList>
            <person name="Sun X."/>
            <person name="Fei Z."/>
            <person name="Harrison M."/>
        </authorList>
    </citation>
    <scope>NUCLEOTIDE SEQUENCE [LARGE SCALE GENOMIC DNA]</scope>
    <source>
        <strain evidence="2 3">IT104</strain>
    </source>
</reference>
<dbReference type="EMBL" id="PQFF01000031">
    <property type="protein sequence ID" value="RHZ87671.1"/>
    <property type="molecule type" value="Genomic_DNA"/>
</dbReference>
<dbReference type="Proteomes" id="UP000266861">
    <property type="component" value="Unassembled WGS sequence"/>
</dbReference>
<comment type="caution">
    <text evidence="2">The sequence shown here is derived from an EMBL/GenBank/DDBJ whole genome shotgun (WGS) entry which is preliminary data.</text>
</comment>
<proteinExistence type="predicted"/>
<evidence type="ECO:0000313" key="3">
    <source>
        <dbReference type="Proteomes" id="UP000266861"/>
    </source>
</evidence>
<dbReference type="OrthoDB" id="10481304at2759"/>
<sequence length="128" mass="15342">MDDYRLKRKQQKATRRAHAGYRQRERMQQCKRRESQRTKKRKLCIEKDTQAINAHVPLRILELNNEFDLSRERYANWPQPINKTVANEALAEFRESIKCDSLRELCCAVYIFDYSDFVFELPIIGCKV</sequence>
<feature type="compositionally biased region" description="Basic and acidic residues" evidence="1">
    <location>
        <begin position="22"/>
        <end position="38"/>
    </location>
</feature>
<dbReference type="AlphaFoldDB" id="A0A397JI34"/>
<feature type="compositionally biased region" description="Basic residues" evidence="1">
    <location>
        <begin position="1"/>
        <end position="21"/>
    </location>
</feature>
<accession>A0A397JI34</accession>